<protein>
    <submittedName>
        <fullName evidence="2">Alpha/beta hydrolase</fullName>
    </submittedName>
</protein>
<feature type="domain" description="AB hydrolase-1" evidence="1">
    <location>
        <begin position="20"/>
        <end position="243"/>
    </location>
</feature>
<proteinExistence type="predicted"/>
<dbReference type="SUPFAM" id="SSF53474">
    <property type="entry name" value="alpha/beta-Hydrolases"/>
    <property type="match status" value="1"/>
</dbReference>
<name>A0AAJ6HNN4_9ACTN</name>
<evidence type="ECO:0000313" key="3">
    <source>
        <dbReference type="Proteomes" id="UP001235874"/>
    </source>
</evidence>
<sequence length="260" mass="28142">MTVPLHVLNAGDPDAPLVAFAHGLEDTWQSWRPLAEWLGPRRRLVALDLPWRAGNDYRWRHRSPADWLRSGLAALPRTPDVLVAHSFGGNAALQMLCADEPLAGRTVALICPLYRPPGGPVTWALFDRSRETFVQHIHDGLRARMGSRAARIDAGLLAAMTDLAIERVGPAGFLAVFEQYLATADLSLEAVDRPVAVLAGGADPTLTPKAAEVLAAGMPGGRLHLRDDYDHFCHVRHAQGIADRVADLVRLARATMGTAG</sequence>
<dbReference type="PANTHER" id="PTHR43798">
    <property type="entry name" value="MONOACYLGLYCEROL LIPASE"/>
    <property type="match status" value="1"/>
</dbReference>
<gene>
    <name evidence="2" type="ORF">Q3V37_18290</name>
</gene>
<evidence type="ECO:0000313" key="2">
    <source>
        <dbReference type="EMBL" id="WLS43357.1"/>
    </source>
</evidence>
<organism evidence="2 3">
    <name type="scientific">Micromonospora profundi</name>
    <dbReference type="NCBI Taxonomy" id="1420889"/>
    <lineage>
        <taxon>Bacteria</taxon>
        <taxon>Bacillati</taxon>
        <taxon>Actinomycetota</taxon>
        <taxon>Actinomycetes</taxon>
        <taxon>Micromonosporales</taxon>
        <taxon>Micromonosporaceae</taxon>
        <taxon>Micromonospora</taxon>
    </lineage>
</organism>
<dbReference type="GO" id="GO:0016787">
    <property type="term" value="F:hydrolase activity"/>
    <property type="evidence" value="ECO:0007669"/>
    <property type="project" value="UniProtKB-KW"/>
</dbReference>
<keyword evidence="2" id="KW-0378">Hydrolase</keyword>
<evidence type="ECO:0000259" key="1">
    <source>
        <dbReference type="Pfam" id="PF12697"/>
    </source>
</evidence>
<dbReference type="EMBL" id="CP130472">
    <property type="protein sequence ID" value="WLS43357.1"/>
    <property type="molecule type" value="Genomic_DNA"/>
</dbReference>
<dbReference type="InterPro" id="IPR000073">
    <property type="entry name" value="AB_hydrolase_1"/>
</dbReference>
<reference evidence="2 3" key="1">
    <citation type="submission" date="2023-07" db="EMBL/GenBank/DDBJ databases">
        <title>Micromonospora profundi TRM 95458 converts glycerol to a new osmotic compound.</title>
        <authorList>
            <person name="Lu D."/>
        </authorList>
    </citation>
    <scope>NUCLEOTIDE SEQUENCE [LARGE SCALE GENOMIC DNA]</scope>
    <source>
        <strain evidence="2 3">TRM95458</strain>
    </source>
</reference>
<dbReference type="AlphaFoldDB" id="A0AAJ6HNN4"/>
<dbReference type="Proteomes" id="UP001235874">
    <property type="component" value="Chromosome"/>
</dbReference>
<dbReference type="InterPro" id="IPR029058">
    <property type="entry name" value="AB_hydrolase_fold"/>
</dbReference>
<dbReference type="Pfam" id="PF12697">
    <property type="entry name" value="Abhydrolase_6"/>
    <property type="match status" value="1"/>
</dbReference>
<dbReference type="InterPro" id="IPR050266">
    <property type="entry name" value="AB_hydrolase_sf"/>
</dbReference>
<dbReference type="Gene3D" id="3.40.50.1820">
    <property type="entry name" value="alpha/beta hydrolase"/>
    <property type="match status" value="1"/>
</dbReference>
<dbReference type="RefSeq" id="WP_306270795.1">
    <property type="nucleotide sequence ID" value="NZ_CP130472.1"/>
</dbReference>
<dbReference type="GO" id="GO:0016020">
    <property type="term" value="C:membrane"/>
    <property type="evidence" value="ECO:0007669"/>
    <property type="project" value="TreeGrafter"/>
</dbReference>
<accession>A0AAJ6HNN4</accession>
<dbReference type="PANTHER" id="PTHR43798:SF33">
    <property type="entry name" value="HYDROLASE, PUTATIVE (AFU_ORTHOLOGUE AFUA_2G14860)-RELATED"/>
    <property type="match status" value="1"/>
</dbReference>
<keyword evidence="3" id="KW-1185">Reference proteome</keyword>
<dbReference type="KEGG" id="mprn:Q3V37_18290"/>